<accession>A0A918RYG8</accession>
<evidence type="ECO:0000256" key="7">
    <source>
        <dbReference type="ARBA" id="ARBA00023136"/>
    </source>
</evidence>
<keyword evidence="11" id="KW-1185">Reference proteome</keyword>
<dbReference type="Pfam" id="PF00892">
    <property type="entry name" value="EamA"/>
    <property type="match status" value="1"/>
</dbReference>
<feature type="transmembrane region" description="Helical" evidence="8">
    <location>
        <begin position="63"/>
        <end position="83"/>
    </location>
</feature>
<proteinExistence type="inferred from homology"/>
<evidence type="ECO:0000256" key="5">
    <source>
        <dbReference type="ARBA" id="ARBA00022692"/>
    </source>
</evidence>
<reference evidence="10" key="1">
    <citation type="journal article" date="2014" name="Int. J. Syst. Evol. Microbiol.">
        <title>Complete genome sequence of Corynebacterium casei LMG S-19264T (=DSM 44701T), isolated from a smear-ripened cheese.</title>
        <authorList>
            <consortium name="US DOE Joint Genome Institute (JGI-PGF)"/>
            <person name="Walter F."/>
            <person name="Albersmeier A."/>
            <person name="Kalinowski J."/>
            <person name="Ruckert C."/>
        </authorList>
    </citation>
    <scope>NUCLEOTIDE SEQUENCE</scope>
    <source>
        <strain evidence="10">KCTC 32437</strain>
    </source>
</reference>
<feature type="transmembrane region" description="Helical" evidence="8">
    <location>
        <begin position="170"/>
        <end position="191"/>
    </location>
</feature>
<feature type="transmembrane region" description="Helical" evidence="8">
    <location>
        <begin position="141"/>
        <end position="158"/>
    </location>
</feature>
<dbReference type="GO" id="GO:0005886">
    <property type="term" value="C:plasma membrane"/>
    <property type="evidence" value="ECO:0007669"/>
    <property type="project" value="UniProtKB-SubCell"/>
</dbReference>
<feature type="transmembrane region" description="Helical" evidence="8">
    <location>
        <begin position="234"/>
        <end position="252"/>
    </location>
</feature>
<evidence type="ECO:0000259" key="9">
    <source>
        <dbReference type="Pfam" id="PF00892"/>
    </source>
</evidence>
<dbReference type="InterPro" id="IPR000620">
    <property type="entry name" value="EamA_dom"/>
</dbReference>
<feature type="domain" description="EamA" evidence="9">
    <location>
        <begin position="2"/>
        <end position="131"/>
    </location>
</feature>
<feature type="transmembrane region" description="Helical" evidence="8">
    <location>
        <begin position="33"/>
        <end position="51"/>
    </location>
</feature>
<gene>
    <name evidence="10" type="ORF">GCM10007989_08650</name>
</gene>
<keyword evidence="4" id="KW-1003">Cell membrane</keyword>
<dbReference type="Proteomes" id="UP000646579">
    <property type="component" value="Unassembled WGS sequence"/>
</dbReference>
<evidence type="ECO:0000256" key="4">
    <source>
        <dbReference type="ARBA" id="ARBA00022475"/>
    </source>
</evidence>
<keyword evidence="6 8" id="KW-1133">Transmembrane helix</keyword>
<feature type="transmembrane region" description="Helical" evidence="8">
    <location>
        <begin position="203"/>
        <end position="222"/>
    </location>
</feature>
<evidence type="ECO:0000256" key="2">
    <source>
        <dbReference type="ARBA" id="ARBA00007362"/>
    </source>
</evidence>
<evidence type="ECO:0000313" key="10">
    <source>
        <dbReference type="EMBL" id="GHA15978.1"/>
    </source>
</evidence>
<feature type="transmembrane region" description="Helical" evidence="8">
    <location>
        <begin position="258"/>
        <end position="275"/>
    </location>
</feature>
<dbReference type="InterPro" id="IPR037185">
    <property type="entry name" value="EmrE-like"/>
</dbReference>
<comment type="subcellular location">
    <subcellularLocation>
        <location evidence="1">Cell membrane</location>
        <topology evidence="1">Multi-pass membrane protein</topology>
    </subcellularLocation>
</comment>
<protein>
    <submittedName>
        <fullName evidence="10">Transporter</fullName>
    </submittedName>
</protein>
<dbReference type="InterPro" id="IPR004626">
    <property type="entry name" value="RarD"/>
</dbReference>
<keyword evidence="7 8" id="KW-0472">Membrane</keyword>
<comment type="similarity">
    <text evidence="2">Belongs to the EamA transporter family.</text>
</comment>
<dbReference type="EMBL" id="BMZE01000001">
    <property type="protein sequence ID" value="GHA15978.1"/>
    <property type="molecule type" value="Genomic_DNA"/>
</dbReference>
<dbReference type="PANTHER" id="PTHR22911:SF137">
    <property type="entry name" value="SOLUTE CARRIER FAMILY 35 MEMBER G2-RELATED"/>
    <property type="match status" value="1"/>
</dbReference>
<organism evidence="10 11">
    <name type="scientific">Devosia pacifica</name>
    <dbReference type="NCBI Taxonomy" id="1335967"/>
    <lineage>
        <taxon>Bacteria</taxon>
        <taxon>Pseudomonadati</taxon>
        <taxon>Pseudomonadota</taxon>
        <taxon>Alphaproteobacteria</taxon>
        <taxon>Hyphomicrobiales</taxon>
        <taxon>Devosiaceae</taxon>
        <taxon>Devosia</taxon>
    </lineage>
</organism>
<evidence type="ECO:0000313" key="11">
    <source>
        <dbReference type="Proteomes" id="UP000646579"/>
    </source>
</evidence>
<dbReference type="PANTHER" id="PTHR22911">
    <property type="entry name" value="ACYL-MALONYL CONDENSING ENZYME-RELATED"/>
    <property type="match status" value="1"/>
</dbReference>
<feature type="transmembrane region" description="Helical" evidence="8">
    <location>
        <begin position="119"/>
        <end position="135"/>
    </location>
</feature>
<evidence type="ECO:0000256" key="3">
    <source>
        <dbReference type="ARBA" id="ARBA00022448"/>
    </source>
</evidence>
<comment type="caution">
    <text evidence="10">The sequence shown here is derived from an EMBL/GenBank/DDBJ whole genome shotgun (WGS) entry which is preliminary data.</text>
</comment>
<evidence type="ECO:0000256" key="6">
    <source>
        <dbReference type="ARBA" id="ARBA00022989"/>
    </source>
</evidence>
<keyword evidence="5 8" id="KW-0812">Transmembrane</keyword>
<dbReference type="NCBIfam" id="TIGR00688">
    <property type="entry name" value="rarD"/>
    <property type="match status" value="1"/>
</dbReference>
<reference evidence="10" key="2">
    <citation type="submission" date="2020-09" db="EMBL/GenBank/DDBJ databases">
        <authorList>
            <person name="Sun Q."/>
            <person name="Kim S."/>
        </authorList>
    </citation>
    <scope>NUCLEOTIDE SEQUENCE</scope>
    <source>
        <strain evidence="10">KCTC 32437</strain>
    </source>
</reference>
<evidence type="ECO:0000256" key="8">
    <source>
        <dbReference type="SAM" id="Phobius"/>
    </source>
</evidence>
<name>A0A918RYG8_9HYPH</name>
<sequence>MLAALAAYGLWGFLPILFRMLDGVPSTLIVAERILWSLVLVGVFLLIKRRLGEVIAVLRDRRRLLYVTVAALVLACNWLLYVWAVETEQLLEASFGYFINPLVNVALGMVLLGERQNRWQAVSIAIAVVGIGIQAAGLGNIPFIALGLALSFGLYGFFRKTAGVGATIGLFAETLVMAPIALVFVVVFTALHGTGPHADPQTFILLMLTGPATAVPLLLFAYAVQRLRLTTIGMFQYIAPSIQFLVAILMFGEALNEVRLISFALIWISLAVFTVDSVRQRRRRSSSAAA</sequence>
<dbReference type="SUPFAM" id="SSF103481">
    <property type="entry name" value="Multidrug resistance efflux transporter EmrE"/>
    <property type="match status" value="2"/>
</dbReference>
<evidence type="ECO:0000256" key="1">
    <source>
        <dbReference type="ARBA" id="ARBA00004651"/>
    </source>
</evidence>
<dbReference type="AlphaFoldDB" id="A0A918RYG8"/>
<keyword evidence="3" id="KW-0813">Transport</keyword>
<feature type="transmembrane region" description="Helical" evidence="8">
    <location>
        <begin position="95"/>
        <end position="112"/>
    </location>
</feature>